<evidence type="ECO:0000256" key="6">
    <source>
        <dbReference type="ARBA" id="ARBA00022741"/>
    </source>
</evidence>
<dbReference type="EMBL" id="JAKGUD010000003">
    <property type="protein sequence ID" value="MCF4142151.1"/>
    <property type="molecule type" value="Genomic_DNA"/>
</dbReference>
<name>A0ABS9ENQ3_9BACT</name>
<dbReference type="InterPro" id="IPR013221">
    <property type="entry name" value="Mur_ligase_cen"/>
</dbReference>
<proteinExistence type="inferred from homology"/>
<keyword evidence="9 10" id="KW-0573">Peptidoglycan synthesis</keyword>
<keyword evidence="9 10" id="KW-0961">Cell wall biogenesis/degradation</keyword>
<evidence type="ECO:0000313" key="13">
    <source>
        <dbReference type="EMBL" id="MCF4142151.1"/>
    </source>
</evidence>
<keyword evidence="5 9" id="KW-0132">Cell division</keyword>
<dbReference type="HAMAP" id="MF_00639">
    <property type="entry name" value="MurD"/>
    <property type="match status" value="1"/>
</dbReference>
<dbReference type="NCBIfam" id="TIGR01087">
    <property type="entry name" value="murD"/>
    <property type="match status" value="1"/>
</dbReference>
<comment type="caution">
    <text evidence="13">The sequence shown here is derived from an EMBL/GenBank/DDBJ whole genome shotgun (WGS) entry which is preliminary data.</text>
</comment>
<evidence type="ECO:0000256" key="9">
    <source>
        <dbReference type="HAMAP-Rule" id="MF_00639"/>
    </source>
</evidence>
<evidence type="ECO:0000256" key="1">
    <source>
        <dbReference type="ARBA" id="ARBA00004496"/>
    </source>
</evidence>
<dbReference type="Pfam" id="PF02875">
    <property type="entry name" value="Mur_ligase_C"/>
    <property type="match status" value="1"/>
</dbReference>
<evidence type="ECO:0000256" key="7">
    <source>
        <dbReference type="ARBA" id="ARBA00022840"/>
    </source>
</evidence>
<keyword evidence="4 9" id="KW-0436">Ligase</keyword>
<dbReference type="Pfam" id="PF08245">
    <property type="entry name" value="Mur_ligase_M"/>
    <property type="match status" value="1"/>
</dbReference>
<dbReference type="InterPro" id="IPR036615">
    <property type="entry name" value="Mur_ligase_C_dom_sf"/>
</dbReference>
<dbReference type="GO" id="GO:0008764">
    <property type="term" value="F:UDP-N-acetylmuramoylalanine-D-glutamate ligase activity"/>
    <property type="evidence" value="ECO:0007669"/>
    <property type="project" value="UniProtKB-EC"/>
</dbReference>
<keyword evidence="9 10" id="KW-0133">Cell shape</keyword>
<protein>
    <recommendedName>
        <fullName evidence="9 10">UDP-N-acetylmuramoylalanine--D-glutamate ligase</fullName>
        <ecNumber evidence="9 10">6.3.2.9</ecNumber>
    </recommendedName>
    <alternativeName>
        <fullName evidence="9">D-glutamic acid-adding enzyme</fullName>
    </alternativeName>
    <alternativeName>
        <fullName evidence="9">UDP-N-acetylmuramoyl-L-alanyl-D-glutamate synthetase</fullName>
    </alternativeName>
</protein>
<comment type="pathway">
    <text evidence="2 9 10">Cell wall biogenesis; peptidoglycan biosynthesis.</text>
</comment>
<dbReference type="Pfam" id="PF21377">
    <property type="entry name" value="MurD_N"/>
    <property type="match status" value="1"/>
</dbReference>
<dbReference type="RefSeq" id="WP_236098899.1">
    <property type="nucleotide sequence ID" value="NZ_JAKGUD010000003.1"/>
</dbReference>
<evidence type="ECO:0000256" key="5">
    <source>
        <dbReference type="ARBA" id="ARBA00022618"/>
    </source>
</evidence>
<keyword evidence="3 9" id="KW-0963">Cytoplasm</keyword>
<dbReference type="EC" id="6.3.2.9" evidence="9 10"/>
<evidence type="ECO:0000259" key="11">
    <source>
        <dbReference type="Pfam" id="PF02875"/>
    </source>
</evidence>
<reference evidence="13 14" key="1">
    <citation type="submission" date="2022-01" db="EMBL/GenBank/DDBJ databases">
        <title>Dethiosulfovibrio faecalis sp. nov., a novel proteolytic, non-sulfur-reducing bacterium isolated from a marine aquaculture solid waste bioreactor.</title>
        <authorList>
            <person name="Grabowski S."/>
            <person name="Apolinario E."/>
            <person name="Schneider N."/>
            <person name="Marshall C.W."/>
            <person name="Sowers K.R."/>
        </authorList>
    </citation>
    <scope>NUCLEOTIDE SEQUENCE [LARGE SCALE GENOMIC DNA]</scope>
    <source>
        <strain evidence="13 14">DSM 12537</strain>
    </source>
</reference>
<dbReference type="Gene3D" id="3.90.190.20">
    <property type="entry name" value="Mur ligase, C-terminal domain"/>
    <property type="match status" value="1"/>
</dbReference>
<keyword evidence="14" id="KW-1185">Reference proteome</keyword>
<dbReference type="PROSITE" id="PS01011">
    <property type="entry name" value="FOLYLPOLYGLU_SYNT_1"/>
    <property type="match status" value="1"/>
</dbReference>
<comment type="similarity">
    <text evidence="9">Belongs to the MurCDEF family.</text>
</comment>
<dbReference type="InterPro" id="IPR004101">
    <property type="entry name" value="Mur_ligase_C"/>
</dbReference>
<dbReference type="InterPro" id="IPR018109">
    <property type="entry name" value="Folylpolyglutamate_synth_CS"/>
</dbReference>
<feature type="domain" description="Mur ligase C-terminal" evidence="11">
    <location>
        <begin position="309"/>
        <end position="423"/>
    </location>
</feature>
<keyword evidence="8 9" id="KW-0131">Cell cycle</keyword>
<evidence type="ECO:0000256" key="10">
    <source>
        <dbReference type="RuleBase" id="RU003664"/>
    </source>
</evidence>
<gene>
    <name evidence="9 13" type="primary">murD</name>
    <name evidence="13" type="ORF">L2W38_04920</name>
</gene>
<evidence type="ECO:0000256" key="8">
    <source>
        <dbReference type="ARBA" id="ARBA00023306"/>
    </source>
</evidence>
<evidence type="ECO:0000256" key="4">
    <source>
        <dbReference type="ARBA" id="ARBA00022598"/>
    </source>
</evidence>
<evidence type="ECO:0000313" key="14">
    <source>
        <dbReference type="Proteomes" id="UP001200430"/>
    </source>
</evidence>
<dbReference type="Gene3D" id="3.40.1190.10">
    <property type="entry name" value="Mur-like, catalytic domain"/>
    <property type="match status" value="1"/>
</dbReference>
<accession>A0ABS9ENQ3</accession>
<sequence>MKDLFGKKITVLGAGISGEALASCAVRSGASVFVTESKADIPEERRLGLKDMGVDFEIGGHSSKALECDLMLVSSGVSPTAPLLLEARDAGIEVMGEVDFVLPNLDGKVIAVTGTNGKTTTTSLIAHLLKVSGVDALTLGNIGSPLGDFACKRRGVFVIELSSFQLHWTEKAEFDISVVTNIAPDHIDWHRSYENYISAKKKAISHRRDTGWSIVQERDRSLLGGQGDPRTIGLTFENDLKKDGIYIGDEKATAVIEGIRHDLFKSGQVPLLGGHNIENAAMAATACILTSCKETDWSIGLASYKAPPHRCQFIVEKNGISYVDDSKGTNVASTCTALRSIPGGKVVILGGKGKGESYRDLALAVKDNCRYAILLGEERFAIAEALKEQNVNDWEIVQSMEEAVIEASGRAKRGDTVLLSPACTSWDMYGSYKERGDHFSGLAKAIEGTDVES</sequence>
<comment type="subcellular location">
    <subcellularLocation>
        <location evidence="1 9 10">Cytoplasm</location>
    </subcellularLocation>
</comment>
<dbReference type="Proteomes" id="UP001200430">
    <property type="component" value="Unassembled WGS sequence"/>
</dbReference>
<keyword evidence="6 9" id="KW-0547">Nucleotide-binding</keyword>
<organism evidence="13 14">
    <name type="scientific">Dethiosulfovibrio marinus</name>
    <dbReference type="NCBI Taxonomy" id="133532"/>
    <lineage>
        <taxon>Bacteria</taxon>
        <taxon>Thermotogati</taxon>
        <taxon>Synergistota</taxon>
        <taxon>Synergistia</taxon>
        <taxon>Synergistales</taxon>
        <taxon>Dethiosulfovibrionaceae</taxon>
        <taxon>Dethiosulfovibrio</taxon>
    </lineage>
</organism>
<evidence type="ECO:0000256" key="2">
    <source>
        <dbReference type="ARBA" id="ARBA00004752"/>
    </source>
</evidence>
<evidence type="ECO:0000259" key="12">
    <source>
        <dbReference type="Pfam" id="PF08245"/>
    </source>
</evidence>
<keyword evidence="7 9" id="KW-0067">ATP-binding</keyword>
<dbReference type="PANTHER" id="PTHR43692:SF1">
    <property type="entry name" value="UDP-N-ACETYLMURAMOYLALANINE--D-GLUTAMATE LIGASE"/>
    <property type="match status" value="1"/>
</dbReference>
<dbReference type="InterPro" id="IPR036565">
    <property type="entry name" value="Mur-like_cat_sf"/>
</dbReference>
<dbReference type="SUPFAM" id="SSF53244">
    <property type="entry name" value="MurD-like peptide ligases, peptide-binding domain"/>
    <property type="match status" value="1"/>
</dbReference>
<feature type="domain" description="Mur ligase central" evidence="12">
    <location>
        <begin position="112"/>
        <end position="286"/>
    </location>
</feature>
<comment type="catalytic activity">
    <reaction evidence="9 10">
        <text>UDP-N-acetyl-alpha-D-muramoyl-L-alanine + D-glutamate + ATP = UDP-N-acetyl-alpha-D-muramoyl-L-alanyl-D-glutamate + ADP + phosphate + H(+)</text>
        <dbReference type="Rhea" id="RHEA:16429"/>
        <dbReference type="ChEBI" id="CHEBI:15378"/>
        <dbReference type="ChEBI" id="CHEBI:29986"/>
        <dbReference type="ChEBI" id="CHEBI:30616"/>
        <dbReference type="ChEBI" id="CHEBI:43474"/>
        <dbReference type="ChEBI" id="CHEBI:83898"/>
        <dbReference type="ChEBI" id="CHEBI:83900"/>
        <dbReference type="ChEBI" id="CHEBI:456216"/>
        <dbReference type="EC" id="6.3.2.9"/>
    </reaction>
</comment>
<dbReference type="Gene3D" id="3.40.50.720">
    <property type="entry name" value="NAD(P)-binding Rossmann-like Domain"/>
    <property type="match status" value="1"/>
</dbReference>
<comment type="function">
    <text evidence="9 10">Cell wall formation. Catalyzes the addition of glutamate to the nucleotide precursor UDP-N-acetylmuramoyl-L-alanine (UMA).</text>
</comment>
<evidence type="ECO:0000256" key="3">
    <source>
        <dbReference type="ARBA" id="ARBA00022490"/>
    </source>
</evidence>
<dbReference type="SUPFAM" id="SSF51984">
    <property type="entry name" value="MurCD N-terminal domain"/>
    <property type="match status" value="1"/>
</dbReference>
<dbReference type="SUPFAM" id="SSF53623">
    <property type="entry name" value="MurD-like peptide ligases, catalytic domain"/>
    <property type="match status" value="1"/>
</dbReference>
<feature type="binding site" evidence="9">
    <location>
        <begin position="114"/>
        <end position="120"/>
    </location>
    <ligand>
        <name>ATP</name>
        <dbReference type="ChEBI" id="CHEBI:30616"/>
    </ligand>
</feature>
<dbReference type="PANTHER" id="PTHR43692">
    <property type="entry name" value="UDP-N-ACETYLMURAMOYLALANINE--D-GLUTAMATE LIGASE"/>
    <property type="match status" value="1"/>
</dbReference>
<dbReference type="InterPro" id="IPR005762">
    <property type="entry name" value="MurD"/>
</dbReference>